<dbReference type="Proteomes" id="UP000738359">
    <property type="component" value="Unassembled WGS sequence"/>
</dbReference>
<sequence length="166" mass="19581">GFVSDRISYFGWITETLYQGYSPFELLYGQPVRTRLSNKYHPAVIDPDHQQALNLERRNMLAVIRRTAIERIKEEHSILERNSRLPRPREYHVGQSVLVYRPSLDKQWSKKLQPRWIGPFQISAKRAGGAYLVVQKRGLLRHLYRAGRPVNHTHLKPYRKPARRTV</sequence>
<name>A0A9P6IQA4_MORAP</name>
<evidence type="ECO:0000313" key="2">
    <source>
        <dbReference type="Proteomes" id="UP000738359"/>
    </source>
</evidence>
<organism evidence="1 2">
    <name type="scientific">Mortierella alpina</name>
    <name type="common">Oleaginous fungus</name>
    <name type="synonym">Mortierella renispora</name>
    <dbReference type="NCBI Taxonomy" id="64518"/>
    <lineage>
        <taxon>Eukaryota</taxon>
        <taxon>Fungi</taxon>
        <taxon>Fungi incertae sedis</taxon>
        <taxon>Mucoromycota</taxon>
        <taxon>Mortierellomycotina</taxon>
        <taxon>Mortierellomycetes</taxon>
        <taxon>Mortierellales</taxon>
        <taxon>Mortierellaceae</taxon>
        <taxon>Mortierella</taxon>
    </lineage>
</organism>
<keyword evidence="2" id="KW-1185">Reference proteome</keyword>
<accession>A0A9P6IQA4</accession>
<reference evidence="1" key="1">
    <citation type="journal article" date="2020" name="Fungal Divers.">
        <title>Resolving the Mortierellaceae phylogeny through synthesis of multi-gene phylogenetics and phylogenomics.</title>
        <authorList>
            <person name="Vandepol N."/>
            <person name="Liber J."/>
            <person name="Desiro A."/>
            <person name="Na H."/>
            <person name="Kennedy M."/>
            <person name="Barry K."/>
            <person name="Grigoriev I.V."/>
            <person name="Miller A.N."/>
            <person name="O'Donnell K."/>
            <person name="Stajich J.E."/>
            <person name="Bonito G."/>
        </authorList>
    </citation>
    <scope>NUCLEOTIDE SEQUENCE</scope>
    <source>
        <strain evidence="1">CK1249</strain>
    </source>
</reference>
<dbReference type="EMBL" id="JAAAHY010002556">
    <property type="protein sequence ID" value="KAF9944246.1"/>
    <property type="molecule type" value="Genomic_DNA"/>
</dbReference>
<comment type="caution">
    <text evidence="1">The sequence shown here is derived from an EMBL/GenBank/DDBJ whole genome shotgun (WGS) entry which is preliminary data.</text>
</comment>
<feature type="non-terminal residue" evidence="1">
    <location>
        <position position="1"/>
    </location>
</feature>
<evidence type="ECO:0000313" key="1">
    <source>
        <dbReference type="EMBL" id="KAF9944246.1"/>
    </source>
</evidence>
<gene>
    <name evidence="1" type="ORF">BGZ70_004876</name>
</gene>
<dbReference type="AlphaFoldDB" id="A0A9P6IQA4"/>
<proteinExistence type="predicted"/>
<protein>
    <submittedName>
        <fullName evidence="1">Uncharacterized protein</fullName>
    </submittedName>
</protein>
<dbReference type="OrthoDB" id="2732387at2759"/>